<feature type="compositionally biased region" description="Low complexity" evidence="1">
    <location>
        <begin position="82"/>
        <end position="92"/>
    </location>
</feature>
<reference evidence="2 3" key="1">
    <citation type="submission" date="2019-10" db="EMBL/GenBank/DDBJ databases">
        <title>Streptomyces smaragdinus sp. nov. and Streptomyces fabii sp. nov., isolated from the gut of fungus growing-termite Macrotermes natalensis.</title>
        <authorList>
            <person name="Schwitalla J."/>
            <person name="Benndorf R."/>
            <person name="Martin K."/>
            <person name="De Beer W."/>
            <person name="Kaster A.-K."/>
            <person name="Vollmers J."/>
            <person name="Poulsen M."/>
            <person name="Beemelmanns C."/>
        </authorList>
    </citation>
    <scope>NUCLEOTIDE SEQUENCE [LARGE SCALE GENOMIC DNA]</scope>
    <source>
        <strain evidence="2 3">RB5</strain>
    </source>
</reference>
<keyword evidence="3" id="KW-1185">Reference proteome</keyword>
<evidence type="ECO:0000256" key="1">
    <source>
        <dbReference type="SAM" id="MobiDB-lite"/>
    </source>
</evidence>
<protein>
    <submittedName>
        <fullName evidence="2">Uncharacterized protein</fullName>
    </submittedName>
</protein>
<feature type="region of interest" description="Disordered" evidence="1">
    <location>
        <begin position="71"/>
        <end position="108"/>
    </location>
</feature>
<name>A0A7K0C9S2_9ACTN</name>
<dbReference type="RefSeq" id="WP_194292800.1">
    <property type="nucleotide sequence ID" value="NZ_WEGJ01000001.1"/>
</dbReference>
<proteinExistence type="predicted"/>
<dbReference type="AlphaFoldDB" id="A0A7K0C9S2"/>
<comment type="caution">
    <text evidence="2">The sequence shown here is derived from an EMBL/GenBank/DDBJ whole genome shotgun (WGS) entry which is preliminary data.</text>
</comment>
<dbReference type="EMBL" id="WEGJ01000001">
    <property type="protein sequence ID" value="MQY10201.1"/>
    <property type="molecule type" value="Genomic_DNA"/>
</dbReference>
<gene>
    <name evidence="2" type="ORF">SRB5_03080</name>
</gene>
<dbReference type="Proteomes" id="UP000466345">
    <property type="component" value="Unassembled WGS sequence"/>
</dbReference>
<accession>A0A7K0C9S2</accession>
<evidence type="ECO:0000313" key="3">
    <source>
        <dbReference type="Proteomes" id="UP000466345"/>
    </source>
</evidence>
<sequence length="108" mass="11676">MRFTAELEEGNDFATSANFGGGGRGYLFNCLSTLPSGRIPLAALRAIPRTVHGAWSRKACIRRPMLSVNPKMLPRPNELEKASSPAANAPAPRTWPLANITTGKHDSF</sequence>
<evidence type="ECO:0000313" key="2">
    <source>
        <dbReference type="EMBL" id="MQY10201.1"/>
    </source>
</evidence>
<organism evidence="2 3">
    <name type="scientific">Streptomyces smaragdinus</name>
    <dbReference type="NCBI Taxonomy" id="2585196"/>
    <lineage>
        <taxon>Bacteria</taxon>
        <taxon>Bacillati</taxon>
        <taxon>Actinomycetota</taxon>
        <taxon>Actinomycetes</taxon>
        <taxon>Kitasatosporales</taxon>
        <taxon>Streptomycetaceae</taxon>
        <taxon>Streptomyces</taxon>
    </lineage>
</organism>